<dbReference type="OrthoDB" id="5175573at2"/>
<dbReference type="InterPro" id="IPR020556">
    <property type="entry name" value="Amidase_CS"/>
</dbReference>
<name>C7M2F7_ACIFD</name>
<dbReference type="STRING" id="525909.Afer_0232"/>
<proteinExistence type="inferred from homology"/>
<dbReference type="PANTHER" id="PTHR11895:SF7">
    <property type="entry name" value="GLUTAMYL-TRNA(GLN) AMIDOTRANSFERASE SUBUNIT A, MITOCHONDRIAL"/>
    <property type="match status" value="1"/>
</dbReference>
<dbReference type="EMBL" id="CP001631">
    <property type="protein sequence ID" value="ACU53201.1"/>
    <property type="molecule type" value="Genomic_DNA"/>
</dbReference>
<gene>
    <name evidence="3" type="ordered locus">Afer_0232</name>
</gene>
<evidence type="ECO:0000313" key="4">
    <source>
        <dbReference type="Proteomes" id="UP000000771"/>
    </source>
</evidence>
<dbReference type="Gene3D" id="3.90.1300.10">
    <property type="entry name" value="Amidase signature (AS) domain"/>
    <property type="match status" value="1"/>
</dbReference>
<feature type="domain" description="Amidase" evidence="2">
    <location>
        <begin position="28"/>
        <end position="451"/>
    </location>
</feature>
<dbReference type="Pfam" id="PF01425">
    <property type="entry name" value="Amidase"/>
    <property type="match status" value="1"/>
</dbReference>
<comment type="similarity">
    <text evidence="1">Belongs to the amidase family.</text>
</comment>
<dbReference type="AlphaFoldDB" id="C7M2F7"/>
<evidence type="ECO:0000313" key="3">
    <source>
        <dbReference type="EMBL" id="ACU53201.1"/>
    </source>
</evidence>
<dbReference type="HOGENOM" id="CLU_009600_0_4_11"/>
<reference evidence="3 4" key="1">
    <citation type="journal article" date="2009" name="Stand. Genomic Sci.">
        <title>Complete genome sequence of Acidimicrobium ferrooxidans type strain (ICP).</title>
        <authorList>
            <person name="Clum A."/>
            <person name="Nolan M."/>
            <person name="Lang E."/>
            <person name="Glavina Del Rio T."/>
            <person name="Tice H."/>
            <person name="Copeland A."/>
            <person name="Cheng J.F."/>
            <person name="Lucas S."/>
            <person name="Chen F."/>
            <person name="Bruce D."/>
            <person name="Goodwin L."/>
            <person name="Pitluck S."/>
            <person name="Ivanova N."/>
            <person name="Mavrommatis K."/>
            <person name="Mikhailova N."/>
            <person name="Pati A."/>
            <person name="Chen A."/>
            <person name="Palaniappan K."/>
            <person name="Goker M."/>
            <person name="Spring S."/>
            <person name="Land M."/>
            <person name="Hauser L."/>
            <person name="Chang Y.J."/>
            <person name="Jeffries C.C."/>
            <person name="Chain P."/>
            <person name="Bristow J."/>
            <person name="Eisen J.A."/>
            <person name="Markowitz V."/>
            <person name="Hugenholtz P."/>
            <person name="Kyrpides N.C."/>
            <person name="Klenk H.P."/>
            <person name="Lapidus A."/>
        </authorList>
    </citation>
    <scope>NUCLEOTIDE SEQUENCE [LARGE SCALE GENOMIC DNA]</scope>
    <source>
        <strain evidence="4">DSM 10331 / JCM 15462 / NBRC 103882 / ICP</strain>
    </source>
</reference>
<dbReference type="KEGG" id="afo:Afer_0232"/>
<keyword evidence="4" id="KW-1185">Reference proteome</keyword>
<dbReference type="InterPro" id="IPR036928">
    <property type="entry name" value="AS_sf"/>
</dbReference>
<organism evidence="3 4">
    <name type="scientific">Acidimicrobium ferrooxidans (strain DSM 10331 / JCM 15462 / NBRC 103882 / ICP)</name>
    <dbReference type="NCBI Taxonomy" id="525909"/>
    <lineage>
        <taxon>Bacteria</taxon>
        <taxon>Bacillati</taxon>
        <taxon>Actinomycetota</taxon>
        <taxon>Acidimicrobiia</taxon>
        <taxon>Acidimicrobiales</taxon>
        <taxon>Acidimicrobiaceae</taxon>
        <taxon>Acidimicrobium</taxon>
    </lineage>
</organism>
<dbReference type="eggNOG" id="COG0154">
    <property type="taxonomic scope" value="Bacteria"/>
</dbReference>
<evidence type="ECO:0000259" key="2">
    <source>
        <dbReference type="Pfam" id="PF01425"/>
    </source>
</evidence>
<accession>C7M2F7</accession>
<sequence>MSTIDLAAYVDGVSLAAALRRREVGVLEVLQATLELIDERNPALGAIVWLDRDDARRRAERAARRLDADDPAPFLGVPLPVKDLHPVAGWPITYGSWGGPEGVSARSSIAVEALEEAGFVLVGRSATPELGELPATEGDRYGVTRNPWDLSRTPGGSSGGAAAAVAGGMVTVAHGSDGGGSLRIPAAACGLVGLKPSRGRVPARSAPWFGLSTEGVVTRSIRDQAACLAVLAAPRRGAWLPQPPAGFGDGGWHVAPTRLRVGVVTEPPFGLPIDDARRLAVGEVARLVADLGHEVREVTLALPDELIEAVSVVVGAGVAEHDDLDWSRVEPHTAAEYERAKALPATELVRQLMVLERTGSDLAAALPGDVDVLLTPTTAIAPPPVGTVLEAAHAAAHTGLPALEVVSLAIFTLPWNIAGLPAISLPTHLDVDGLPIGVQLVGPPAGEATLLALGAALEEVYEWTTRRPPVQR</sequence>
<dbReference type="SUPFAM" id="SSF75304">
    <property type="entry name" value="Amidase signature (AS) enzymes"/>
    <property type="match status" value="1"/>
</dbReference>
<protein>
    <submittedName>
        <fullName evidence="3">Amidase</fullName>
        <ecNumber evidence="3">3.5.1.4</ecNumber>
    </submittedName>
</protein>
<dbReference type="GO" id="GO:0004040">
    <property type="term" value="F:amidase activity"/>
    <property type="evidence" value="ECO:0007669"/>
    <property type="project" value="UniProtKB-EC"/>
</dbReference>
<dbReference type="InterPro" id="IPR000120">
    <property type="entry name" value="Amidase"/>
</dbReference>
<dbReference type="PANTHER" id="PTHR11895">
    <property type="entry name" value="TRANSAMIDASE"/>
    <property type="match status" value="1"/>
</dbReference>
<evidence type="ECO:0000256" key="1">
    <source>
        <dbReference type="ARBA" id="ARBA00009199"/>
    </source>
</evidence>
<dbReference type="PROSITE" id="PS00571">
    <property type="entry name" value="AMIDASES"/>
    <property type="match status" value="1"/>
</dbReference>
<dbReference type="InterPro" id="IPR023631">
    <property type="entry name" value="Amidase_dom"/>
</dbReference>
<keyword evidence="3" id="KW-0378">Hydrolase</keyword>
<dbReference type="Proteomes" id="UP000000771">
    <property type="component" value="Chromosome"/>
</dbReference>
<dbReference type="RefSeq" id="WP_015797706.1">
    <property type="nucleotide sequence ID" value="NC_013124.1"/>
</dbReference>
<dbReference type="EC" id="3.5.1.4" evidence="3"/>